<reference evidence="9" key="1">
    <citation type="submission" date="2021-11" db="EMBL/GenBank/DDBJ databases">
        <title>Draft genome sequence of Alcaligenes endophyticus type strain CCUG 75668T.</title>
        <authorList>
            <person name="Salva-Serra F."/>
            <person name="Duran R.E."/>
            <person name="Seeger M."/>
            <person name="Moore E.R.B."/>
            <person name="Jaen-Luchoro D."/>
        </authorList>
    </citation>
    <scope>NUCLEOTIDE SEQUENCE</scope>
    <source>
        <strain evidence="9">CCUG 75668</strain>
    </source>
</reference>
<organism evidence="9 10">
    <name type="scientific">Alcaligenes endophyticus</name>
    <dbReference type="NCBI Taxonomy" id="1929088"/>
    <lineage>
        <taxon>Bacteria</taxon>
        <taxon>Pseudomonadati</taxon>
        <taxon>Pseudomonadota</taxon>
        <taxon>Betaproteobacteria</taxon>
        <taxon>Burkholderiales</taxon>
        <taxon>Alcaligenaceae</taxon>
        <taxon>Alcaligenes</taxon>
    </lineage>
</organism>
<evidence type="ECO:0000256" key="3">
    <source>
        <dbReference type="ARBA" id="ARBA00022448"/>
    </source>
</evidence>
<feature type="transmembrane region" description="Helical" evidence="8">
    <location>
        <begin position="7"/>
        <end position="35"/>
    </location>
</feature>
<gene>
    <name evidence="9" type="ORF">LMS43_13900</name>
</gene>
<evidence type="ECO:0000256" key="2">
    <source>
        <dbReference type="ARBA" id="ARBA00009142"/>
    </source>
</evidence>
<comment type="subcellular location">
    <subcellularLocation>
        <location evidence="1 8">Cell membrane</location>
        <topology evidence="1 8">Multi-pass membrane protein</topology>
    </subcellularLocation>
</comment>
<feature type="transmembrane region" description="Helical" evidence="8">
    <location>
        <begin position="195"/>
        <end position="215"/>
    </location>
</feature>
<protein>
    <recommendedName>
        <fullName evidence="8">Probable membrane transporter protein</fullName>
    </recommendedName>
</protein>
<evidence type="ECO:0000256" key="8">
    <source>
        <dbReference type="RuleBase" id="RU363041"/>
    </source>
</evidence>
<evidence type="ECO:0000313" key="10">
    <source>
        <dbReference type="Proteomes" id="UP001168613"/>
    </source>
</evidence>
<sequence>MEYWVVIVVGGVIAGFVQGLSGFGFGLASLAIWSWVLEPEAAVPTVVFGSLVGQLLATGSLRQHMDIARAGPFLIGGVLGIPLGLWLLSLIDPLLFKFGLGALLFVYCFIMLFIKHIHKISWGGRFADGVAGWIGGVAGGVGGIPGALPTLWCSLRGWQKDQQRSVFQMFNLLMHIITFASFVLLGLIQPQTVKIIAVVTPCIILPTLLGLRMYQRFSDKTFRLIVLSLLLSSSITLLIATAPQVLAKLL</sequence>
<feature type="transmembrane region" description="Helical" evidence="8">
    <location>
        <begin position="41"/>
        <end position="58"/>
    </location>
</feature>
<dbReference type="Pfam" id="PF01925">
    <property type="entry name" value="TauE"/>
    <property type="match status" value="1"/>
</dbReference>
<evidence type="ECO:0000313" key="9">
    <source>
        <dbReference type="EMBL" id="MDN4122383.1"/>
    </source>
</evidence>
<keyword evidence="7 8" id="KW-0472">Membrane</keyword>
<dbReference type="PANTHER" id="PTHR30269:SF37">
    <property type="entry name" value="MEMBRANE TRANSPORTER PROTEIN"/>
    <property type="match status" value="1"/>
</dbReference>
<evidence type="ECO:0000256" key="7">
    <source>
        <dbReference type="ARBA" id="ARBA00023136"/>
    </source>
</evidence>
<evidence type="ECO:0000256" key="5">
    <source>
        <dbReference type="ARBA" id="ARBA00022692"/>
    </source>
</evidence>
<keyword evidence="5 8" id="KW-0812">Transmembrane</keyword>
<comment type="similarity">
    <text evidence="2 8">Belongs to the 4-toluene sulfonate uptake permease (TSUP) (TC 2.A.102) family.</text>
</comment>
<evidence type="ECO:0000256" key="4">
    <source>
        <dbReference type="ARBA" id="ARBA00022475"/>
    </source>
</evidence>
<dbReference type="InterPro" id="IPR002781">
    <property type="entry name" value="TM_pro_TauE-like"/>
</dbReference>
<name>A0ABT8EMA6_9BURK</name>
<feature type="transmembrane region" description="Helical" evidence="8">
    <location>
        <begin position="70"/>
        <end position="88"/>
    </location>
</feature>
<accession>A0ABT8EMA6</accession>
<keyword evidence="10" id="KW-1185">Reference proteome</keyword>
<feature type="transmembrane region" description="Helical" evidence="8">
    <location>
        <begin position="126"/>
        <end position="148"/>
    </location>
</feature>
<evidence type="ECO:0000256" key="6">
    <source>
        <dbReference type="ARBA" id="ARBA00022989"/>
    </source>
</evidence>
<dbReference type="InterPro" id="IPR052017">
    <property type="entry name" value="TSUP"/>
</dbReference>
<keyword evidence="4 8" id="KW-1003">Cell membrane</keyword>
<dbReference type="Proteomes" id="UP001168613">
    <property type="component" value="Unassembled WGS sequence"/>
</dbReference>
<keyword evidence="3" id="KW-0813">Transport</keyword>
<evidence type="ECO:0000256" key="1">
    <source>
        <dbReference type="ARBA" id="ARBA00004651"/>
    </source>
</evidence>
<dbReference type="PANTHER" id="PTHR30269">
    <property type="entry name" value="TRANSMEMBRANE PROTEIN YFCA"/>
    <property type="match status" value="1"/>
</dbReference>
<keyword evidence="6 8" id="KW-1133">Transmembrane helix</keyword>
<dbReference type="RefSeq" id="WP_266123396.1">
    <property type="nucleotide sequence ID" value="NZ_JAJHNU010000004.1"/>
</dbReference>
<feature type="transmembrane region" description="Helical" evidence="8">
    <location>
        <begin position="168"/>
        <end position="188"/>
    </location>
</feature>
<feature type="transmembrane region" description="Helical" evidence="8">
    <location>
        <begin position="221"/>
        <end position="240"/>
    </location>
</feature>
<dbReference type="EMBL" id="JAJHNU010000004">
    <property type="protein sequence ID" value="MDN4122383.1"/>
    <property type="molecule type" value="Genomic_DNA"/>
</dbReference>
<comment type="caution">
    <text evidence="9">The sequence shown here is derived from an EMBL/GenBank/DDBJ whole genome shotgun (WGS) entry which is preliminary data.</text>
</comment>
<proteinExistence type="inferred from homology"/>
<feature type="transmembrane region" description="Helical" evidence="8">
    <location>
        <begin position="94"/>
        <end position="114"/>
    </location>
</feature>